<sequence length="432" mass="46639">MLENIRLSFQGIWSHKMRSFLTMLGIIIGIASIISIVSTIKGTNEQIKQNLVGAGNNNVDVKLNQGGSEAYMDQGITGVLPLTEDQKERIRSLDHVEHATFYRYRTYFSTYYGNKSMDGNLRGVDTEYLATCGYVLREGRNFIDQDYTDFHKVAILDDIAARTLFNGESALGKTIELGTEPFTVVGVIQKADAFQPVINSYKDYITYSGEEMGSVLIPTDLWPVVYVYDEPEHATVMAERVEDMSQVGKATEEIMNEAIIGGASTAETDGAEEEGTSSGGNSSGLAYKAADLLERARSLQEVSQSTNQQLLWIASISLLVGGIGVMNIMLVSVTERTSEIGLKKAIGARKRRILGQFLTEAAVLTSIGGVLGVIVGIILAQVISKVSGAPVAVSVPAVIGSVLFSMGIGVVFGLLPSVKAANLNPIDALRYE</sequence>
<comment type="similarity">
    <text evidence="6">Belongs to the ABC-4 integral membrane protein family.</text>
</comment>
<dbReference type="Proteomes" id="UP000886841">
    <property type="component" value="Unassembled WGS sequence"/>
</dbReference>
<comment type="subcellular location">
    <subcellularLocation>
        <location evidence="1">Cell membrane</location>
        <topology evidence="1">Multi-pass membrane protein</topology>
    </subcellularLocation>
</comment>
<dbReference type="InterPro" id="IPR050250">
    <property type="entry name" value="Macrolide_Exporter_MacB"/>
</dbReference>
<evidence type="ECO:0000259" key="8">
    <source>
        <dbReference type="Pfam" id="PF02687"/>
    </source>
</evidence>
<dbReference type="InterPro" id="IPR003838">
    <property type="entry name" value="ABC3_permease_C"/>
</dbReference>
<gene>
    <name evidence="10" type="ORF">IAB98_00215</name>
</gene>
<feature type="domain" description="MacB-like periplasmic core" evidence="9">
    <location>
        <begin position="19"/>
        <end position="252"/>
    </location>
</feature>
<protein>
    <submittedName>
        <fullName evidence="10">ABC transporter permease</fullName>
    </submittedName>
</protein>
<evidence type="ECO:0000256" key="6">
    <source>
        <dbReference type="ARBA" id="ARBA00038076"/>
    </source>
</evidence>
<dbReference type="AlphaFoldDB" id="A0A9D1JEE8"/>
<keyword evidence="4 7" id="KW-1133">Transmembrane helix</keyword>
<evidence type="ECO:0000256" key="3">
    <source>
        <dbReference type="ARBA" id="ARBA00022692"/>
    </source>
</evidence>
<evidence type="ECO:0000256" key="2">
    <source>
        <dbReference type="ARBA" id="ARBA00022475"/>
    </source>
</evidence>
<evidence type="ECO:0000259" key="9">
    <source>
        <dbReference type="Pfam" id="PF12704"/>
    </source>
</evidence>
<dbReference type="GO" id="GO:0005886">
    <property type="term" value="C:plasma membrane"/>
    <property type="evidence" value="ECO:0007669"/>
    <property type="project" value="UniProtKB-SubCell"/>
</dbReference>
<keyword evidence="2" id="KW-1003">Cell membrane</keyword>
<keyword evidence="3 7" id="KW-0812">Transmembrane</keyword>
<name>A0A9D1JEE8_9FIRM</name>
<feature type="transmembrane region" description="Helical" evidence="7">
    <location>
        <begin position="353"/>
        <end position="379"/>
    </location>
</feature>
<dbReference type="InterPro" id="IPR025857">
    <property type="entry name" value="MacB_PCD"/>
</dbReference>
<evidence type="ECO:0000256" key="4">
    <source>
        <dbReference type="ARBA" id="ARBA00022989"/>
    </source>
</evidence>
<dbReference type="EMBL" id="DVHU01000004">
    <property type="protein sequence ID" value="HIR91828.1"/>
    <property type="molecule type" value="Genomic_DNA"/>
</dbReference>
<dbReference type="Pfam" id="PF12704">
    <property type="entry name" value="MacB_PCD"/>
    <property type="match status" value="1"/>
</dbReference>
<dbReference type="Pfam" id="PF02687">
    <property type="entry name" value="FtsX"/>
    <property type="match status" value="1"/>
</dbReference>
<proteinExistence type="inferred from homology"/>
<keyword evidence="5 7" id="KW-0472">Membrane</keyword>
<evidence type="ECO:0000256" key="7">
    <source>
        <dbReference type="SAM" id="Phobius"/>
    </source>
</evidence>
<dbReference type="PANTHER" id="PTHR30572:SF4">
    <property type="entry name" value="ABC TRANSPORTER PERMEASE YTRF"/>
    <property type="match status" value="1"/>
</dbReference>
<feature type="transmembrane region" description="Helical" evidence="7">
    <location>
        <begin position="20"/>
        <end position="40"/>
    </location>
</feature>
<evidence type="ECO:0000313" key="10">
    <source>
        <dbReference type="EMBL" id="HIR91828.1"/>
    </source>
</evidence>
<accession>A0A9D1JEE8</accession>
<dbReference type="PANTHER" id="PTHR30572">
    <property type="entry name" value="MEMBRANE COMPONENT OF TRANSPORTER-RELATED"/>
    <property type="match status" value="1"/>
</dbReference>
<evidence type="ECO:0000256" key="5">
    <source>
        <dbReference type="ARBA" id="ARBA00023136"/>
    </source>
</evidence>
<comment type="caution">
    <text evidence="10">The sequence shown here is derived from an EMBL/GenBank/DDBJ whole genome shotgun (WGS) entry which is preliminary data.</text>
</comment>
<reference evidence="10" key="2">
    <citation type="journal article" date="2021" name="PeerJ">
        <title>Extensive microbial diversity within the chicken gut microbiome revealed by metagenomics and culture.</title>
        <authorList>
            <person name="Gilroy R."/>
            <person name="Ravi A."/>
            <person name="Getino M."/>
            <person name="Pursley I."/>
            <person name="Horton D.L."/>
            <person name="Alikhan N.F."/>
            <person name="Baker D."/>
            <person name="Gharbi K."/>
            <person name="Hall N."/>
            <person name="Watson M."/>
            <person name="Adriaenssens E.M."/>
            <person name="Foster-Nyarko E."/>
            <person name="Jarju S."/>
            <person name="Secka A."/>
            <person name="Antonio M."/>
            <person name="Oren A."/>
            <person name="Chaudhuri R.R."/>
            <person name="La Ragione R."/>
            <person name="Hildebrand F."/>
            <person name="Pallen M.J."/>
        </authorList>
    </citation>
    <scope>NUCLEOTIDE SEQUENCE</scope>
    <source>
        <strain evidence="10">ChiSxjej1B13-7041</strain>
    </source>
</reference>
<evidence type="ECO:0000256" key="1">
    <source>
        <dbReference type="ARBA" id="ARBA00004651"/>
    </source>
</evidence>
<feature type="domain" description="ABC3 transporter permease C-terminal" evidence="8">
    <location>
        <begin position="313"/>
        <end position="425"/>
    </location>
</feature>
<reference evidence="10" key="1">
    <citation type="submission" date="2020-10" db="EMBL/GenBank/DDBJ databases">
        <authorList>
            <person name="Gilroy R."/>
        </authorList>
    </citation>
    <scope>NUCLEOTIDE SEQUENCE</scope>
    <source>
        <strain evidence="10">ChiSxjej1B13-7041</strain>
    </source>
</reference>
<evidence type="ECO:0000313" key="11">
    <source>
        <dbReference type="Proteomes" id="UP000886841"/>
    </source>
</evidence>
<organism evidence="10 11">
    <name type="scientific">Candidatus Egerieimonas intestinavium</name>
    <dbReference type="NCBI Taxonomy" id="2840777"/>
    <lineage>
        <taxon>Bacteria</taxon>
        <taxon>Bacillati</taxon>
        <taxon>Bacillota</taxon>
        <taxon>Clostridia</taxon>
        <taxon>Lachnospirales</taxon>
        <taxon>Lachnospiraceae</taxon>
        <taxon>Lachnospiraceae incertae sedis</taxon>
        <taxon>Candidatus Egerieimonas</taxon>
    </lineage>
</organism>
<dbReference type="GO" id="GO:0022857">
    <property type="term" value="F:transmembrane transporter activity"/>
    <property type="evidence" value="ECO:0007669"/>
    <property type="project" value="TreeGrafter"/>
</dbReference>
<feature type="transmembrane region" description="Helical" evidence="7">
    <location>
        <begin position="391"/>
        <end position="415"/>
    </location>
</feature>
<feature type="transmembrane region" description="Helical" evidence="7">
    <location>
        <begin position="310"/>
        <end position="333"/>
    </location>
</feature>